<name>A0ABT5C169_9BACT</name>
<keyword evidence="6" id="KW-1185">Reference proteome</keyword>
<evidence type="ECO:0000313" key="6">
    <source>
        <dbReference type="Proteomes" id="UP001217485"/>
    </source>
</evidence>
<evidence type="ECO:0000313" key="5">
    <source>
        <dbReference type="EMBL" id="MDC0679585.1"/>
    </source>
</evidence>
<accession>A0ABT5C169</accession>
<dbReference type="InterPro" id="IPR018060">
    <property type="entry name" value="HTH_AraC"/>
</dbReference>
<evidence type="ECO:0000259" key="4">
    <source>
        <dbReference type="PROSITE" id="PS01124"/>
    </source>
</evidence>
<dbReference type="PROSITE" id="PS01124">
    <property type="entry name" value="HTH_ARAC_FAMILY_2"/>
    <property type="match status" value="1"/>
</dbReference>
<proteinExistence type="predicted"/>
<dbReference type="SUPFAM" id="SSF46689">
    <property type="entry name" value="Homeodomain-like"/>
    <property type="match status" value="2"/>
</dbReference>
<dbReference type="PANTHER" id="PTHR46796">
    <property type="entry name" value="HTH-TYPE TRANSCRIPTIONAL ACTIVATOR RHAS-RELATED"/>
    <property type="match status" value="1"/>
</dbReference>
<dbReference type="Proteomes" id="UP001217485">
    <property type="component" value="Unassembled WGS sequence"/>
</dbReference>
<evidence type="ECO:0000256" key="3">
    <source>
        <dbReference type="ARBA" id="ARBA00023163"/>
    </source>
</evidence>
<dbReference type="Pfam" id="PF12833">
    <property type="entry name" value="HTH_18"/>
    <property type="match status" value="1"/>
</dbReference>
<dbReference type="EMBL" id="JAQNDK010000002">
    <property type="protein sequence ID" value="MDC0679585.1"/>
    <property type="molecule type" value="Genomic_DNA"/>
</dbReference>
<keyword evidence="3" id="KW-0804">Transcription</keyword>
<dbReference type="PANTHER" id="PTHR46796:SF15">
    <property type="entry name" value="BLL1074 PROTEIN"/>
    <property type="match status" value="1"/>
</dbReference>
<dbReference type="SMART" id="SM00342">
    <property type="entry name" value="HTH_ARAC"/>
    <property type="match status" value="1"/>
</dbReference>
<keyword evidence="1" id="KW-0805">Transcription regulation</keyword>
<dbReference type="InterPro" id="IPR050204">
    <property type="entry name" value="AraC_XylS_family_regulators"/>
</dbReference>
<dbReference type="Pfam" id="PF20240">
    <property type="entry name" value="DUF6597"/>
    <property type="match status" value="1"/>
</dbReference>
<dbReference type="InterPro" id="IPR046532">
    <property type="entry name" value="DUF6597"/>
</dbReference>
<dbReference type="InterPro" id="IPR009057">
    <property type="entry name" value="Homeodomain-like_sf"/>
</dbReference>
<sequence length="268" mass="29332">MNVAAAMDLPTLTLPRFVEDVREVAAPPGQVFDVEWLPDGRTGLFFRALEGGREGDVWVAGPRTRAVFKSKTGIARTVTLRFKPGWSVPLLGVAASELTDQIVPLEDVWGRAACELCGELLAARSRADLMDRVARALALRAGRPFETASGQLARRAVRLLEGGEVRVERVADRLGVTARHLRRAFIENVGIGPKEFARTVRLQRAVRMAATSCDWARIAADAGYYDQAHLIADFRQLVGLTPGAFSKRAGGRMTQPKLIMWDFALPVG</sequence>
<keyword evidence="2" id="KW-0238">DNA-binding</keyword>
<organism evidence="5 6">
    <name type="scientific">Sorangium atrum</name>
    <dbReference type="NCBI Taxonomy" id="2995308"/>
    <lineage>
        <taxon>Bacteria</taxon>
        <taxon>Pseudomonadati</taxon>
        <taxon>Myxococcota</taxon>
        <taxon>Polyangia</taxon>
        <taxon>Polyangiales</taxon>
        <taxon>Polyangiaceae</taxon>
        <taxon>Sorangium</taxon>
    </lineage>
</organism>
<feature type="domain" description="HTH araC/xylS-type" evidence="4">
    <location>
        <begin position="150"/>
        <end position="248"/>
    </location>
</feature>
<gene>
    <name evidence="5" type="ORF">POL72_17705</name>
</gene>
<reference evidence="5 6" key="1">
    <citation type="submission" date="2023-01" db="EMBL/GenBank/DDBJ databases">
        <title>Minimal conservation of predation-associated metabolite biosynthetic gene clusters underscores biosynthetic potential of Myxococcota including descriptions for ten novel species: Archangium lansinium sp. nov., Myxococcus landrumus sp. nov., Nannocystis bai.</title>
        <authorList>
            <person name="Ahearne A."/>
            <person name="Stevens C."/>
            <person name="Dowd S."/>
        </authorList>
    </citation>
    <scope>NUCLEOTIDE SEQUENCE [LARGE SCALE GENOMIC DNA]</scope>
    <source>
        <strain evidence="5 6">WIWO2</strain>
    </source>
</reference>
<evidence type="ECO:0000256" key="1">
    <source>
        <dbReference type="ARBA" id="ARBA00023015"/>
    </source>
</evidence>
<protein>
    <submittedName>
        <fullName evidence="5">AraC family transcriptional regulator</fullName>
    </submittedName>
</protein>
<dbReference type="RefSeq" id="WP_272096580.1">
    <property type="nucleotide sequence ID" value="NZ_JAQNDK010000002.1"/>
</dbReference>
<evidence type="ECO:0000256" key="2">
    <source>
        <dbReference type="ARBA" id="ARBA00023125"/>
    </source>
</evidence>
<dbReference type="Gene3D" id="1.10.10.60">
    <property type="entry name" value="Homeodomain-like"/>
    <property type="match status" value="1"/>
</dbReference>
<comment type="caution">
    <text evidence="5">The sequence shown here is derived from an EMBL/GenBank/DDBJ whole genome shotgun (WGS) entry which is preliminary data.</text>
</comment>